<evidence type="ECO:0000313" key="4">
    <source>
        <dbReference type="Proteomes" id="UP000197138"/>
    </source>
</evidence>
<accession>A0A218WNF5</accession>
<dbReference type="Proteomes" id="UP000233551">
    <property type="component" value="Unassembled WGS sequence"/>
</dbReference>
<dbReference type="EMBL" id="MTKT01003945">
    <property type="protein sequence ID" value="OWM73890.1"/>
    <property type="molecule type" value="Genomic_DNA"/>
</dbReference>
<evidence type="ECO:0000256" key="1">
    <source>
        <dbReference type="SAM" id="SignalP"/>
    </source>
</evidence>
<keyword evidence="5" id="KW-1185">Reference proteome</keyword>
<keyword evidence="1" id="KW-0732">Signal</keyword>
<feature type="chain" id="PRO_5014071731" description="Thionin-like protein 2" evidence="1">
    <location>
        <begin position="29"/>
        <end position="77"/>
    </location>
</feature>
<evidence type="ECO:0000313" key="3">
    <source>
        <dbReference type="EMBL" id="PKI50189.1"/>
    </source>
</evidence>
<reference evidence="2" key="2">
    <citation type="submission" date="2017-06" db="EMBL/GenBank/DDBJ databases">
        <title>The pomegranate genome and the genomics of punicalagin biosynthesis.</title>
        <authorList>
            <person name="Xu C."/>
        </authorList>
    </citation>
    <scope>NUCLEOTIDE SEQUENCE [LARGE SCALE GENOMIC DNA]</scope>
    <source>
        <tissue evidence="2">Fresh leaf</tissue>
    </source>
</reference>
<reference evidence="4" key="1">
    <citation type="journal article" date="2017" name="Plant J.">
        <title>The pomegranate (Punica granatum L.) genome and the genomics of punicalagin biosynthesis.</title>
        <authorList>
            <person name="Qin G."/>
            <person name="Xu C."/>
            <person name="Ming R."/>
            <person name="Tang H."/>
            <person name="Guyot R."/>
            <person name="Kramer E.M."/>
            <person name="Hu Y."/>
            <person name="Yi X."/>
            <person name="Qi Y."/>
            <person name="Xu X."/>
            <person name="Gao Z."/>
            <person name="Pan H."/>
            <person name="Jian J."/>
            <person name="Tian Y."/>
            <person name="Yue Z."/>
            <person name="Xu Y."/>
        </authorList>
    </citation>
    <scope>NUCLEOTIDE SEQUENCE [LARGE SCALE GENOMIC DNA]</scope>
    <source>
        <strain evidence="4">cv. Dabenzi</strain>
    </source>
</reference>
<dbReference type="AlphaFoldDB" id="A0A218WNF5"/>
<evidence type="ECO:0000313" key="2">
    <source>
        <dbReference type="EMBL" id="OWM73890.1"/>
    </source>
</evidence>
<feature type="signal peptide" evidence="1">
    <location>
        <begin position="1"/>
        <end position="28"/>
    </location>
</feature>
<evidence type="ECO:0008006" key="6">
    <source>
        <dbReference type="Google" id="ProtNLM"/>
    </source>
</evidence>
<gene>
    <name evidence="2" type="ORF">CDL15_Pgr018950</name>
    <name evidence="3" type="ORF">CRG98_029433</name>
</gene>
<organism evidence="2 4">
    <name type="scientific">Punica granatum</name>
    <name type="common">Pomegranate</name>
    <dbReference type="NCBI Taxonomy" id="22663"/>
    <lineage>
        <taxon>Eukaryota</taxon>
        <taxon>Viridiplantae</taxon>
        <taxon>Streptophyta</taxon>
        <taxon>Embryophyta</taxon>
        <taxon>Tracheophyta</taxon>
        <taxon>Spermatophyta</taxon>
        <taxon>Magnoliopsida</taxon>
        <taxon>eudicotyledons</taxon>
        <taxon>Gunneridae</taxon>
        <taxon>Pentapetalae</taxon>
        <taxon>rosids</taxon>
        <taxon>malvids</taxon>
        <taxon>Myrtales</taxon>
        <taxon>Lythraceae</taxon>
        <taxon>Punica</taxon>
    </lineage>
</organism>
<evidence type="ECO:0000313" key="5">
    <source>
        <dbReference type="Proteomes" id="UP000233551"/>
    </source>
</evidence>
<proteinExistence type="predicted"/>
<name>A0A218WNF5_PUNGR</name>
<protein>
    <recommendedName>
        <fullName evidence="6">Thionin-like protein 2</fullName>
    </recommendedName>
</protein>
<dbReference type="Proteomes" id="UP000197138">
    <property type="component" value="Unassembled WGS sequence"/>
</dbReference>
<reference evidence="3 5" key="3">
    <citation type="submission" date="2017-11" db="EMBL/GenBank/DDBJ databases">
        <title>De-novo sequencing of pomegranate (Punica granatum L.) genome.</title>
        <authorList>
            <person name="Akparov Z."/>
            <person name="Amiraslanov A."/>
            <person name="Hajiyeva S."/>
            <person name="Abbasov M."/>
            <person name="Kaur K."/>
            <person name="Hamwieh A."/>
            <person name="Solovyev V."/>
            <person name="Salamov A."/>
            <person name="Braich B."/>
            <person name="Kosarev P."/>
            <person name="Mahmoud A."/>
            <person name="Hajiyev E."/>
            <person name="Babayeva S."/>
            <person name="Izzatullayeva V."/>
            <person name="Mammadov A."/>
            <person name="Mammadov A."/>
            <person name="Sharifova S."/>
            <person name="Ojaghi J."/>
            <person name="Eynullazada K."/>
            <person name="Bayramov B."/>
            <person name="Abdulazimova A."/>
            <person name="Shahmuradov I."/>
        </authorList>
    </citation>
    <scope>NUCLEOTIDE SEQUENCE [LARGE SCALE GENOMIC DNA]</scope>
    <source>
        <strain evidence="3">AG2017</strain>
        <strain evidence="5">cv. AG2017</strain>
        <tissue evidence="3">Leaf</tissue>
    </source>
</reference>
<comment type="caution">
    <text evidence="2">The sequence shown here is derived from an EMBL/GenBank/DDBJ whole genome shotgun (WGS) entry which is preliminary data.</text>
</comment>
<sequence>METKRNSMAALGLAALVLMAVAVGTTEALSECAKLCMPVCLKEDSNMSACETACENYCDQIDGNTGGGPIFDKSLFH</sequence>
<dbReference type="EMBL" id="PGOL01002142">
    <property type="protein sequence ID" value="PKI50189.1"/>
    <property type="molecule type" value="Genomic_DNA"/>
</dbReference>